<dbReference type="OrthoDB" id="2936536at2"/>
<keyword evidence="3" id="KW-1185">Reference proteome</keyword>
<gene>
    <name evidence="2" type="ORF">FS935_01695</name>
</gene>
<name>A0A5C6W6H7_9BACI</name>
<dbReference type="Pfam" id="PF03819">
    <property type="entry name" value="MazG"/>
    <property type="match status" value="1"/>
</dbReference>
<dbReference type="SUPFAM" id="SSF101386">
    <property type="entry name" value="all-alpha NTP pyrophosphatases"/>
    <property type="match status" value="1"/>
</dbReference>
<evidence type="ECO:0000259" key="1">
    <source>
        <dbReference type="Pfam" id="PF03819"/>
    </source>
</evidence>
<proteinExistence type="predicted"/>
<dbReference type="Proteomes" id="UP000321363">
    <property type="component" value="Unassembled WGS sequence"/>
</dbReference>
<protein>
    <recommendedName>
        <fullName evidence="1">NTP pyrophosphohydrolase MazG-like domain-containing protein</fullName>
    </recommendedName>
</protein>
<evidence type="ECO:0000313" key="3">
    <source>
        <dbReference type="Proteomes" id="UP000321363"/>
    </source>
</evidence>
<sequence length="127" mass="14889">MKKLQEYSKQFQDEMNWQIKTDDYERTKASLLNNYMLLTTEVAEIAEELRKAFNNTNTAINNGIDEDKAFEMAKASIKEDLGKELADCLAYMTKFANYFEIDLEDSFYNKMDEVKKRKNKDVGLVNK</sequence>
<dbReference type="InterPro" id="IPR004518">
    <property type="entry name" value="MazG-like_dom"/>
</dbReference>
<organism evidence="2 3">
    <name type="scientific">Metabacillus litoralis</name>
    <dbReference type="NCBI Taxonomy" id="152268"/>
    <lineage>
        <taxon>Bacteria</taxon>
        <taxon>Bacillati</taxon>
        <taxon>Bacillota</taxon>
        <taxon>Bacilli</taxon>
        <taxon>Bacillales</taxon>
        <taxon>Bacillaceae</taxon>
        <taxon>Metabacillus</taxon>
    </lineage>
</organism>
<accession>A0A5C6W6H7</accession>
<reference evidence="2 3" key="1">
    <citation type="journal article" date="2005" name="Int. J. Syst. Evol. Microbiol.">
        <title>Bacillus litoralis sp. nov., isolated from a tidal flat of the Yellow Sea in Korea.</title>
        <authorList>
            <person name="Yoon J.H."/>
            <person name="Oh T.K."/>
        </authorList>
    </citation>
    <scope>NUCLEOTIDE SEQUENCE [LARGE SCALE GENOMIC DNA]</scope>
    <source>
        <strain evidence="2 3">SW-211</strain>
    </source>
</reference>
<feature type="domain" description="NTP pyrophosphohydrolase MazG-like" evidence="1">
    <location>
        <begin position="35"/>
        <end position="119"/>
    </location>
</feature>
<dbReference type="RefSeq" id="WP_146945795.1">
    <property type="nucleotide sequence ID" value="NZ_VOQF01000001.1"/>
</dbReference>
<dbReference type="CDD" id="cd11523">
    <property type="entry name" value="NTP-PPase"/>
    <property type="match status" value="1"/>
</dbReference>
<dbReference type="AlphaFoldDB" id="A0A5C6W6H7"/>
<evidence type="ECO:0000313" key="2">
    <source>
        <dbReference type="EMBL" id="TXC92933.1"/>
    </source>
</evidence>
<dbReference type="EMBL" id="VOQF01000001">
    <property type="protein sequence ID" value="TXC92933.1"/>
    <property type="molecule type" value="Genomic_DNA"/>
</dbReference>
<comment type="caution">
    <text evidence="2">The sequence shown here is derived from an EMBL/GenBank/DDBJ whole genome shotgun (WGS) entry which is preliminary data.</text>
</comment>
<dbReference type="Gene3D" id="1.10.287.1080">
    <property type="entry name" value="MazG-like"/>
    <property type="match status" value="1"/>
</dbReference>